<evidence type="ECO:0000256" key="5">
    <source>
        <dbReference type="ARBA" id="ARBA00022777"/>
    </source>
</evidence>
<comment type="similarity">
    <text evidence="8">Belongs to the protein kinase superfamily.</text>
</comment>
<feature type="domain" description="Protein kinase" evidence="9">
    <location>
        <begin position="25"/>
        <end position="281"/>
    </location>
</feature>
<evidence type="ECO:0000256" key="8">
    <source>
        <dbReference type="RuleBase" id="RU000304"/>
    </source>
</evidence>
<organism evidence="10">
    <name type="scientific">Arcella intermedia</name>
    <dbReference type="NCBI Taxonomy" id="1963864"/>
    <lineage>
        <taxon>Eukaryota</taxon>
        <taxon>Amoebozoa</taxon>
        <taxon>Tubulinea</taxon>
        <taxon>Elardia</taxon>
        <taxon>Arcellinida</taxon>
        <taxon>Sphaerothecina</taxon>
        <taxon>Arcellidae</taxon>
        <taxon>Arcella</taxon>
    </lineage>
</organism>
<dbReference type="PROSITE" id="PS00107">
    <property type="entry name" value="PROTEIN_KINASE_ATP"/>
    <property type="match status" value="1"/>
</dbReference>
<dbReference type="InterPro" id="IPR017441">
    <property type="entry name" value="Protein_kinase_ATP_BS"/>
</dbReference>
<dbReference type="SUPFAM" id="SSF56112">
    <property type="entry name" value="Protein kinase-like (PK-like)"/>
    <property type="match status" value="1"/>
</dbReference>
<evidence type="ECO:0000259" key="9">
    <source>
        <dbReference type="PROSITE" id="PS50011"/>
    </source>
</evidence>
<evidence type="ECO:0000256" key="2">
    <source>
        <dbReference type="ARBA" id="ARBA00022527"/>
    </source>
</evidence>
<dbReference type="PANTHER" id="PTHR24347">
    <property type="entry name" value="SERINE/THREONINE-PROTEIN KINASE"/>
    <property type="match status" value="1"/>
</dbReference>
<keyword evidence="2 8" id="KW-0723">Serine/threonine-protein kinase</keyword>
<dbReference type="GO" id="GO:0005524">
    <property type="term" value="F:ATP binding"/>
    <property type="evidence" value="ECO:0007669"/>
    <property type="project" value="UniProtKB-UniRule"/>
</dbReference>
<evidence type="ECO:0000256" key="4">
    <source>
        <dbReference type="ARBA" id="ARBA00022741"/>
    </source>
</evidence>
<dbReference type="FunFam" id="1.10.510.10:FF:000571">
    <property type="entry name" value="Maternal embryonic leucine zipper kinase"/>
    <property type="match status" value="1"/>
</dbReference>
<keyword evidence="3" id="KW-0808">Transferase</keyword>
<dbReference type="InterPro" id="IPR000719">
    <property type="entry name" value="Prot_kinase_dom"/>
</dbReference>
<dbReference type="Gene3D" id="1.10.510.10">
    <property type="entry name" value="Transferase(Phosphotransferase) domain 1"/>
    <property type="match status" value="1"/>
</dbReference>
<dbReference type="PROSITE" id="PS00108">
    <property type="entry name" value="PROTEIN_KINASE_ST"/>
    <property type="match status" value="1"/>
</dbReference>
<name>A0A6B2LCL4_9EUKA</name>
<evidence type="ECO:0000256" key="3">
    <source>
        <dbReference type="ARBA" id="ARBA00022679"/>
    </source>
</evidence>
<dbReference type="AlphaFoldDB" id="A0A6B2LCL4"/>
<dbReference type="CDD" id="cd05117">
    <property type="entry name" value="STKc_CAMK"/>
    <property type="match status" value="1"/>
</dbReference>
<evidence type="ECO:0000256" key="6">
    <source>
        <dbReference type="ARBA" id="ARBA00022840"/>
    </source>
</evidence>
<dbReference type="EC" id="2.7.11.1" evidence="1"/>
<evidence type="ECO:0000256" key="1">
    <source>
        <dbReference type="ARBA" id="ARBA00012513"/>
    </source>
</evidence>
<evidence type="ECO:0000256" key="7">
    <source>
        <dbReference type="PROSITE-ProRule" id="PRU10141"/>
    </source>
</evidence>
<dbReference type="FunFam" id="3.30.200.20:FF:000003">
    <property type="entry name" value="Non-specific serine/threonine protein kinase"/>
    <property type="match status" value="1"/>
</dbReference>
<reference evidence="10" key="1">
    <citation type="journal article" date="2020" name="J. Eukaryot. Microbiol.">
        <title>De novo Sequencing, Assembly and Annotation of the Transcriptome for the Free-Living Testate Amoeba Arcella intermedia.</title>
        <authorList>
            <person name="Ribeiro G.M."/>
            <person name="Porfirio-Sousa A.L."/>
            <person name="Maurer-Alcala X.X."/>
            <person name="Katz L.A."/>
            <person name="Lahr D.J.G."/>
        </authorList>
    </citation>
    <scope>NUCLEOTIDE SEQUENCE</scope>
</reference>
<dbReference type="SMART" id="SM00220">
    <property type="entry name" value="S_TKc"/>
    <property type="match status" value="1"/>
</dbReference>
<proteinExistence type="inferred from homology"/>
<feature type="binding site" evidence="7">
    <location>
        <position position="54"/>
    </location>
    <ligand>
        <name>ATP</name>
        <dbReference type="ChEBI" id="CHEBI:30616"/>
    </ligand>
</feature>
<keyword evidence="6 7" id="KW-0067">ATP-binding</keyword>
<dbReference type="Pfam" id="PF00069">
    <property type="entry name" value="Pkinase"/>
    <property type="match status" value="1"/>
</dbReference>
<dbReference type="InterPro" id="IPR008271">
    <property type="entry name" value="Ser/Thr_kinase_AS"/>
</dbReference>
<evidence type="ECO:0000313" key="10">
    <source>
        <dbReference type="EMBL" id="NDV34734.1"/>
    </source>
</evidence>
<sequence>MFADGEVMSFVYSDYKSDEGSCFKYRVSKVLGTGSFSHVKLAVHKETEERFAMKIIDKKRSLQSNKNYVDEVKILHKINHPNVLKLHDAFETDSSLYLVLELVTGGDLLDRILNSKKISEEHARIYFKQLLKAVKYLHDNGIVHRDIKPENVLLKNKKTKVIKLSDFGLAVEFEPNTLLKNSCGTPQYAAPEILNPLSKGHNKCCDLWSLGVNLFILLSGTLPWDESTGSISKQILSASYSFKAKSWNNISPEAKDLISKLLVVDVTKRMTVDEALQSPWIQNK</sequence>
<protein>
    <recommendedName>
        <fullName evidence="1">non-specific serine/threonine protein kinase</fullName>
        <ecNumber evidence="1">2.7.11.1</ecNumber>
    </recommendedName>
</protein>
<keyword evidence="5" id="KW-0418">Kinase</keyword>
<dbReference type="PROSITE" id="PS50011">
    <property type="entry name" value="PROTEIN_KINASE_DOM"/>
    <property type="match status" value="1"/>
</dbReference>
<keyword evidence="4 7" id="KW-0547">Nucleotide-binding</keyword>
<dbReference type="Gene3D" id="3.30.200.20">
    <property type="entry name" value="Phosphorylase Kinase, domain 1"/>
    <property type="match status" value="1"/>
</dbReference>
<dbReference type="EMBL" id="GIBP01005765">
    <property type="protein sequence ID" value="NDV34734.1"/>
    <property type="molecule type" value="Transcribed_RNA"/>
</dbReference>
<accession>A0A6B2LCL4</accession>
<dbReference type="GO" id="GO:0004674">
    <property type="term" value="F:protein serine/threonine kinase activity"/>
    <property type="evidence" value="ECO:0007669"/>
    <property type="project" value="UniProtKB-KW"/>
</dbReference>
<dbReference type="InterPro" id="IPR011009">
    <property type="entry name" value="Kinase-like_dom_sf"/>
</dbReference>